<feature type="domain" description="ACT" evidence="8">
    <location>
        <begin position="787"/>
        <end position="856"/>
    </location>
</feature>
<dbReference type="SUPFAM" id="SSF81593">
    <property type="entry name" value="Nucleotidyltransferase substrate binding subunit/domain"/>
    <property type="match status" value="1"/>
</dbReference>
<dbReference type="Proteomes" id="UP000242881">
    <property type="component" value="Unassembled WGS sequence"/>
</dbReference>
<dbReference type="GO" id="GO:0008081">
    <property type="term" value="F:phosphoric diester hydrolase activity"/>
    <property type="evidence" value="ECO:0007669"/>
    <property type="project" value="UniProtKB-UniRule"/>
</dbReference>
<comment type="activity regulation">
    <text evidence="7">Uridylyltransferase (UTase) activity is inhibited by glutamine, while glutamine activates uridylyl-removing (UR) activity.</text>
</comment>
<evidence type="ECO:0000256" key="7">
    <source>
        <dbReference type="HAMAP-Rule" id="MF_00277"/>
    </source>
</evidence>
<comment type="catalytic activity">
    <reaction evidence="7">
        <text>[protein-PII]-L-tyrosine + UTP = [protein-PII]-uridylyl-L-tyrosine + diphosphate</text>
        <dbReference type="Rhea" id="RHEA:13673"/>
        <dbReference type="Rhea" id="RHEA-COMP:12147"/>
        <dbReference type="Rhea" id="RHEA-COMP:12148"/>
        <dbReference type="ChEBI" id="CHEBI:33019"/>
        <dbReference type="ChEBI" id="CHEBI:46398"/>
        <dbReference type="ChEBI" id="CHEBI:46858"/>
        <dbReference type="ChEBI" id="CHEBI:90602"/>
        <dbReference type="EC" id="2.7.7.59"/>
    </reaction>
</comment>
<evidence type="ECO:0000256" key="1">
    <source>
        <dbReference type="ARBA" id="ARBA00022679"/>
    </source>
</evidence>
<dbReference type="SUPFAM" id="SSF109604">
    <property type="entry name" value="HD-domain/PDEase-like"/>
    <property type="match status" value="1"/>
</dbReference>
<dbReference type="EC" id="3.1.4.-" evidence="7"/>
<comment type="domain">
    <text evidence="7">Has four distinct domains: an N-terminal nucleotidyltransferase (NT) domain responsible for UTase activity, a central HD domain that encodes UR activity, and two C-terminal ACT domains that seem to have a role in glutamine sensing.</text>
</comment>
<dbReference type="SUPFAM" id="SSF55021">
    <property type="entry name" value="ACT-like"/>
    <property type="match status" value="1"/>
</dbReference>
<dbReference type="InterPro" id="IPR045865">
    <property type="entry name" value="ACT-like_dom_sf"/>
</dbReference>
<keyword evidence="5 7" id="KW-0460">Magnesium</keyword>
<comment type="similarity">
    <text evidence="7">Belongs to the GlnD family.</text>
</comment>
<keyword evidence="2 7" id="KW-0548">Nucleotidyltransferase</keyword>
<dbReference type="SUPFAM" id="SSF81301">
    <property type="entry name" value="Nucleotidyltransferase"/>
    <property type="match status" value="1"/>
</dbReference>
<feature type="region of interest" description="Uridylyltransferase" evidence="7">
    <location>
        <begin position="1"/>
        <end position="324"/>
    </location>
</feature>
<keyword evidence="1 7" id="KW-0808">Transferase</keyword>
<organism evidence="10 11">
    <name type="scientific">Calditerrivibrio nitroreducens</name>
    <dbReference type="NCBI Taxonomy" id="477976"/>
    <lineage>
        <taxon>Bacteria</taxon>
        <taxon>Pseudomonadati</taxon>
        <taxon>Deferribacterota</taxon>
        <taxon>Deferribacteres</taxon>
        <taxon>Deferribacterales</taxon>
        <taxon>Calditerrivibrionaceae</taxon>
    </lineage>
</organism>
<protein>
    <recommendedName>
        <fullName evidence="7">Bifunctional uridylyltransferase/uridylyl-removing enzyme</fullName>
        <shortName evidence="7">UTase/UR</shortName>
    </recommendedName>
    <alternativeName>
        <fullName evidence="7">Bifunctional [protein-PII] modification enzyme</fullName>
    </alternativeName>
    <alternativeName>
        <fullName evidence="7">Bifunctional nitrogen sensor protein</fullName>
    </alternativeName>
    <domain>
        <recommendedName>
            <fullName evidence="7">[Protein-PII] uridylyltransferase</fullName>
            <shortName evidence="7">PII uridylyltransferase</shortName>
            <shortName evidence="7">UTase</shortName>
            <ecNumber evidence="7">2.7.7.59</ecNumber>
        </recommendedName>
    </domain>
    <domain>
        <recommendedName>
            <fullName evidence="7">[Protein-PII]-UMP uridylyl-removing enzyme</fullName>
            <shortName evidence="7">UR</shortName>
            <ecNumber evidence="7">3.1.4.-</ecNumber>
        </recommendedName>
    </domain>
</protein>
<dbReference type="SMART" id="SM00471">
    <property type="entry name" value="HDc"/>
    <property type="match status" value="1"/>
</dbReference>
<dbReference type="PIRSF" id="PIRSF006288">
    <property type="entry name" value="PII_uridyltransf"/>
    <property type="match status" value="1"/>
</dbReference>
<gene>
    <name evidence="7 10" type="primary">glnD</name>
    <name evidence="10" type="ORF">C0187_05015</name>
</gene>
<feature type="domain" description="HD" evidence="9">
    <location>
        <begin position="439"/>
        <end position="560"/>
    </location>
</feature>
<dbReference type="InterPro" id="IPR003607">
    <property type="entry name" value="HD/PDEase_dom"/>
</dbReference>
<comment type="caution">
    <text evidence="7">Lacks conserved residue(s) required for the propagation of feature annotation.</text>
</comment>
<dbReference type="Pfam" id="PF24931">
    <property type="entry name" value="ACT_ACR9_3rd"/>
    <property type="match status" value="1"/>
</dbReference>
<evidence type="ECO:0000259" key="9">
    <source>
        <dbReference type="PROSITE" id="PS51831"/>
    </source>
</evidence>
<dbReference type="GO" id="GO:0006808">
    <property type="term" value="P:regulation of nitrogen utilization"/>
    <property type="evidence" value="ECO:0007669"/>
    <property type="project" value="UniProtKB-UniRule"/>
</dbReference>
<evidence type="ECO:0000313" key="10">
    <source>
        <dbReference type="EMBL" id="PMP70790.1"/>
    </source>
</evidence>
<dbReference type="Pfam" id="PF08335">
    <property type="entry name" value="GlnD_UR_UTase"/>
    <property type="match status" value="1"/>
</dbReference>
<accession>A0A2J6WK92</accession>
<evidence type="ECO:0000256" key="6">
    <source>
        <dbReference type="ARBA" id="ARBA00023268"/>
    </source>
</evidence>
<comment type="catalytic activity">
    <reaction evidence="7">
        <text>[protein-PII]-uridylyl-L-tyrosine + H2O = [protein-PII]-L-tyrosine + UMP + H(+)</text>
        <dbReference type="Rhea" id="RHEA:48600"/>
        <dbReference type="Rhea" id="RHEA-COMP:12147"/>
        <dbReference type="Rhea" id="RHEA-COMP:12148"/>
        <dbReference type="ChEBI" id="CHEBI:15377"/>
        <dbReference type="ChEBI" id="CHEBI:15378"/>
        <dbReference type="ChEBI" id="CHEBI:46858"/>
        <dbReference type="ChEBI" id="CHEBI:57865"/>
        <dbReference type="ChEBI" id="CHEBI:90602"/>
    </reaction>
</comment>
<evidence type="ECO:0000313" key="11">
    <source>
        <dbReference type="Proteomes" id="UP000242881"/>
    </source>
</evidence>
<feature type="domain" description="ACT" evidence="8">
    <location>
        <begin position="675"/>
        <end position="756"/>
    </location>
</feature>
<proteinExistence type="inferred from homology"/>
<sequence>MNLSELKDFYWGNWNRIKKEQFNNNQFIVWDFLSSISSLSDETIRLALKSFDIDLSEIAIISLGGYARKEMCPFSDIDILIFHTKALSKKDEEFIQSFISRLWDIGLAPGVQIKDIDELSEPSYLDEIVKNSLIDHRFLEGSFLVYQKFERIVANYILNRGKYNFLVAKINDVRNRMKRYRDSMYKIEPNIKDGIGGVRDYNAVYWVSKVLFESENLITLVHEKIINYDEYESFKKSVEFIFKIRIRLHYFYNRKNDILNMESQKYISESFGYIDTSYSLGVELFLRDYYRAAKTISDITHKVFEKVFTNYTINNNLKKIYMEDLGFGLVKYENTLTVSDSRIFEKYPLLLINIYTIAAKNGLKISDNTSQLIRENLFLIDENYLRKNGYFFLKAVSSFPYSFKVANSMLKDGVLIRFIPEFEDIYCKAQFNTYHHYTVDEHTLLALKFIDDLANIFTSKYADYQKVFTEIERKDLLAMSVLLHDIGKGQGKNHSEVGAKMSRVISGRLGFKLDDIDTIANLVEHHLLMAHISQRRDINDLDVIKHFISFINSEEELRMLYILTYADSRATGGNNFNNWKKSLLTDLYHNALRYMQSEDMLKEFVSIVSNKKSKLKDRVGGNVLMLNMIDSLDDDYIFSNKINHIIRHLDMAIKLNDDNRKIIYGDIRDELNCFEITICTFDSIGLLKKVSGVLASFNINILGAQIYTLNRMIAIDKIQVNMNNESVEYVAERFPDIEKRIHDVLSGKVKVEDLLSKTLGTIYSRKKLFKINRKIEFDNITSPLFTIVDIYTEDFVGLLYYILSVFEKLRISVQKAKISTDVNRVVDSFYITDEFGNKIEDKSKLQTIREEIFKVI</sequence>
<dbReference type="PROSITE" id="PS51831">
    <property type="entry name" value="HD"/>
    <property type="match status" value="1"/>
</dbReference>
<evidence type="ECO:0000256" key="5">
    <source>
        <dbReference type="ARBA" id="ARBA00022842"/>
    </source>
</evidence>
<dbReference type="PANTHER" id="PTHR47320:SF1">
    <property type="entry name" value="BIFUNCTIONAL URIDYLYLTRANSFERASE_URIDYLYL-REMOVING ENZYME"/>
    <property type="match status" value="1"/>
</dbReference>
<dbReference type="Pfam" id="PF01966">
    <property type="entry name" value="HD"/>
    <property type="match status" value="1"/>
</dbReference>
<dbReference type="CDD" id="cd04899">
    <property type="entry name" value="ACT_ACR-UUR-like_2"/>
    <property type="match status" value="1"/>
</dbReference>
<evidence type="ECO:0000256" key="4">
    <source>
        <dbReference type="ARBA" id="ARBA00022801"/>
    </source>
</evidence>
<dbReference type="AlphaFoldDB" id="A0A2J6WK92"/>
<dbReference type="PANTHER" id="PTHR47320">
    <property type="entry name" value="BIFUNCTIONAL URIDYLYLTRANSFERASE/URIDYLYL-REMOVING ENZYME"/>
    <property type="match status" value="1"/>
</dbReference>
<keyword evidence="3" id="KW-0677">Repeat</keyword>
<dbReference type="CDD" id="cd00077">
    <property type="entry name" value="HDc"/>
    <property type="match status" value="1"/>
</dbReference>
<reference evidence="10 11" key="1">
    <citation type="submission" date="2018-01" db="EMBL/GenBank/DDBJ databases">
        <title>Metagenomic assembled genomes from two thermal pools in the Uzon Caldera, Kamchatka, Russia.</title>
        <authorList>
            <person name="Wilkins L."/>
            <person name="Ettinger C."/>
        </authorList>
    </citation>
    <scope>NUCLEOTIDE SEQUENCE [LARGE SCALE GENOMIC DNA]</scope>
    <source>
        <strain evidence="10">ZAV-05</strain>
    </source>
</reference>
<comment type="function">
    <text evidence="7">Modifies, by uridylylation and deuridylylation, the PII regulatory proteins (GlnB and homologs), in response to the nitrogen status of the cell that GlnD senses through the glutamine level. Under low glutamine levels, catalyzes the conversion of the PII proteins and UTP to PII-UMP and PPi, while under higher glutamine levels, GlnD hydrolyzes PII-UMP to PII and UMP (deuridylylation). Thus, controls uridylylation state and activity of the PII proteins, and plays an important role in the regulation of nitrogen metabolism.</text>
</comment>
<dbReference type="Gene3D" id="1.10.3090.10">
    <property type="entry name" value="cca-adding enzyme, domain 2"/>
    <property type="match status" value="1"/>
</dbReference>
<dbReference type="InterPro" id="IPR006674">
    <property type="entry name" value="HD_domain"/>
</dbReference>
<dbReference type="EC" id="2.7.7.59" evidence="7"/>
<dbReference type="InterPro" id="IPR002912">
    <property type="entry name" value="ACT_dom"/>
</dbReference>
<dbReference type="InterPro" id="IPR043519">
    <property type="entry name" value="NT_sf"/>
</dbReference>
<comment type="cofactor">
    <cofactor evidence="7">
        <name>Mg(2+)</name>
        <dbReference type="ChEBI" id="CHEBI:18420"/>
    </cofactor>
</comment>
<dbReference type="PROSITE" id="PS51671">
    <property type="entry name" value="ACT"/>
    <property type="match status" value="2"/>
</dbReference>
<dbReference type="InterPro" id="IPR013546">
    <property type="entry name" value="PII_UdlTrfase/GS_AdlTrfase"/>
</dbReference>
<evidence type="ECO:0000259" key="8">
    <source>
        <dbReference type="PROSITE" id="PS51671"/>
    </source>
</evidence>
<dbReference type="GO" id="GO:0008773">
    <property type="term" value="F:[protein-PII] uridylyltransferase activity"/>
    <property type="evidence" value="ECO:0007669"/>
    <property type="project" value="UniProtKB-UniRule"/>
</dbReference>
<evidence type="ECO:0000256" key="2">
    <source>
        <dbReference type="ARBA" id="ARBA00022695"/>
    </source>
</evidence>
<name>A0A2J6WK92_9BACT</name>
<dbReference type="EMBL" id="PNIN01000049">
    <property type="protein sequence ID" value="PMP70790.1"/>
    <property type="molecule type" value="Genomic_DNA"/>
</dbReference>
<keyword evidence="6 7" id="KW-0511">Multifunctional enzyme</keyword>
<keyword evidence="4 7" id="KW-0378">Hydrolase</keyword>
<dbReference type="HAMAP" id="MF_00277">
    <property type="entry name" value="PII_uridylyl_transf"/>
    <property type="match status" value="1"/>
</dbReference>
<comment type="caution">
    <text evidence="10">The sequence shown here is derived from an EMBL/GenBank/DDBJ whole genome shotgun (WGS) entry which is preliminary data.</text>
</comment>
<dbReference type="InterPro" id="IPR010043">
    <property type="entry name" value="UTase/UR"/>
</dbReference>
<dbReference type="NCBIfam" id="TIGR01693">
    <property type="entry name" value="UTase_glnD"/>
    <property type="match status" value="1"/>
</dbReference>
<evidence type="ECO:0000256" key="3">
    <source>
        <dbReference type="ARBA" id="ARBA00022737"/>
    </source>
</evidence>